<organism evidence="2 3">
    <name type="scientific">Panicum miliaceum</name>
    <name type="common">Proso millet</name>
    <name type="synonym">Broomcorn millet</name>
    <dbReference type="NCBI Taxonomy" id="4540"/>
    <lineage>
        <taxon>Eukaryota</taxon>
        <taxon>Viridiplantae</taxon>
        <taxon>Streptophyta</taxon>
        <taxon>Embryophyta</taxon>
        <taxon>Tracheophyta</taxon>
        <taxon>Spermatophyta</taxon>
        <taxon>Magnoliopsida</taxon>
        <taxon>Liliopsida</taxon>
        <taxon>Poales</taxon>
        <taxon>Poaceae</taxon>
        <taxon>PACMAD clade</taxon>
        <taxon>Panicoideae</taxon>
        <taxon>Panicodae</taxon>
        <taxon>Paniceae</taxon>
        <taxon>Panicinae</taxon>
        <taxon>Panicum</taxon>
        <taxon>Panicum sect. Panicum</taxon>
    </lineage>
</organism>
<dbReference type="Proteomes" id="UP000275267">
    <property type="component" value="Unassembled WGS sequence"/>
</dbReference>
<comment type="caution">
    <text evidence="2">The sequence shown here is derived from an EMBL/GenBank/DDBJ whole genome shotgun (WGS) entry which is preliminary data.</text>
</comment>
<accession>A0A3L6S8B0</accession>
<reference evidence="3" key="1">
    <citation type="journal article" date="2019" name="Nat. Commun.">
        <title>The genome of broomcorn millet.</title>
        <authorList>
            <person name="Zou C."/>
            <person name="Miki D."/>
            <person name="Li D."/>
            <person name="Tang Q."/>
            <person name="Xiao L."/>
            <person name="Rajput S."/>
            <person name="Deng P."/>
            <person name="Jia W."/>
            <person name="Huang R."/>
            <person name="Zhang M."/>
            <person name="Sun Y."/>
            <person name="Hu J."/>
            <person name="Fu X."/>
            <person name="Schnable P.S."/>
            <person name="Li F."/>
            <person name="Zhang H."/>
            <person name="Feng B."/>
            <person name="Zhu X."/>
            <person name="Liu R."/>
            <person name="Schnable J.C."/>
            <person name="Zhu J.-K."/>
            <person name="Zhang H."/>
        </authorList>
    </citation>
    <scope>NUCLEOTIDE SEQUENCE [LARGE SCALE GENOMIC DNA]</scope>
</reference>
<dbReference type="AlphaFoldDB" id="A0A3L6S8B0"/>
<dbReference type="Pfam" id="PF03732">
    <property type="entry name" value="Retrotrans_gag"/>
    <property type="match status" value="1"/>
</dbReference>
<evidence type="ECO:0000259" key="1">
    <source>
        <dbReference type="Pfam" id="PF03732"/>
    </source>
</evidence>
<proteinExistence type="predicted"/>
<protein>
    <submittedName>
        <fullName evidence="2">Polyprotein</fullName>
    </submittedName>
</protein>
<gene>
    <name evidence="2" type="ORF">C2845_PM02G16540</name>
</gene>
<evidence type="ECO:0000313" key="2">
    <source>
        <dbReference type="EMBL" id="RLN16784.1"/>
    </source>
</evidence>
<name>A0A3L6S8B0_PANMI</name>
<sequence>MAAKGSVQHWFASIPKSHIYSWSQLRSKLLTSFQGLKIEELTSCDFHNCKQGEKETLEEYMQRVIKL</sequence>
<keyword evidence="3" id="KW-1185">Reference proteome</keyword>
<evidence type="ECO:0000313" key="3">
    <source>
        <dbReference type="Proteomes" id="UP000275267"/>
    </source>
</evidence>
<dbReference type="InterPro" id="IPR005162">
    <property type="entry name" value="Retrotrans_gag_dom"/>
</dbReference>
<dbReference type="EMBL" id="PQIB02000005">
    <property type="protein sequence ID" value="RLN16784.1"/>
    <property type="molecule type" value="Genomic_DNA"/>
</dbReference>
<feature type="domain" description="Retrotransposon gag" evidence="1">
    <location>
        <begin position="3"/>
        <end position="64"/>
    </location>
</feature>